<feature type="compositionally biased region" description="Basic and acidic residues" evidence="1">
    <location>
        <begin position="125"/>
        <end position="136"/>
    </location>
</feature>
<dbReference type="GO" id="GO:0004519">
    <property type="term" value="F:endonuclease activity"/>
    <property type="evidence" value="ECO:0007669"/>
    <property type="project" value="UniProtKB-KW"/>
</dbReference>
<dbReference type="PANTHER" id="PTHR30015:SF7">
    <property type="entry name" value="TYPE IV METHYL-DIRECTED RESTRICTION ENZYME ECOKMRR"/>
    <property type="match status" value="1"/>
</dbReference>
<feature type="domain" description="Restriction endonuclease type IV Mrr" evidence="2">
    <location>
        <begin position="170"/>
        <end position="289"/>
    </location>
</feature>
<dbReference type="Pfam" id="PF14338">
    <property type="entry name" value="Mrr_N"/>
    <property type="match status" value="1"/>
</dbReference>
<dbReference type="InterPro" id="IPR011856">
    <property type="entry name" value="tRNA_endonuc-like_dom_sf"/>
</dbReference>
<evidence type="ECO:0000313" key="5">
    <source>
        <dbReference type="Proteomes" id="UP001596244"/>
    </source>
</evidence>
<keyword evidence="4" id="KW-0378">Hydrolase</keyword>
<reference evidence="5" key="1">
    <citation type="journal article" date="2019" name="Int. J. Syst. Evol. Microbiol.">
        <title>The Global Catalogue of Microorganisms (GCM) 10K type strain sequencing project: providing services to taxonomists for standard genome sequencing and annotation.</title>
        <authorList>
            <consortium name="The Broad Institute Genomics Platform"/>
            <consortium name="The Broad Institute Genome Sequencing Center for Infectious Disease"/>
            <person name="Wu L."/>
            <person name="Ma J."/>
        </authorList>
    </citation>
    <scope>NUCLEOTIDE SEQUENCE [LARGE SCALE GENOMIC DNA]</scope>
    <source>
        <strain evidence="5">CCUG 51943</strain>
    </source>
</reference>
<organism evidence="4 5">
    <name type="scientific">Corynebacterium nasicanis</name>
    <dbReference type="NCBI Taxonomy" id="1448267"/>
    <lineage>
        <taxon>Bacteria</taxon>
        <taxon>Bacillati</taxon>
        <taxon>Actinomycetota</taxon>
        <taxon>Actinomycetes</taxon>
        <taxon>Mycobacteriales</taxon>
        <taxon>Corynebacteriaceae</taxon>
        <taxon>Corynebacterium</taxon>
    </lineage>
</organism>
<feature type="domain" description="Restriction system protein Mrr-like N-terminal" evidence="3">
    <location>
        <begin position="12"/>
        <end position="97"/>
    </location>
</feature>
<evidence type="ECO:0000313" key="4">
    <source>
        <dbReference type="EMBL" id="MFC6145749.1"/>
    </source>
</evidence>
<dbReference type="EMBL" id="JBHSQE010000001">
    <property type="protein sequence ID" value="MFC6145749.1"/>
    <property type="molecule type" value="Genomic_DNA"/>
</dbReference>
<dbReference type="Proteomes" id="UP001596244">
    <property type="component" value="Unassembled WGS sequence"/>
</dbReference>
<feature type="region of interest" description="Disordered" evidence="1">
    <location>
        <begin position="125"/>
        <end position="144"/>
    </location>
</feature>
<dbReference type="InterPro" id="IPR011335">
    <property type="entry name" value="Restrct_endonuc-II-like"/>
</dbReference>
<dbReference type="Pfam" id="PF04471">
    <property type="entry name" value="Mrr_cat"/>
    <property type="match status" value="1"/>
</dbReference>
<keyword evidence="5" id="KW-1185">Reference proteome</keyword>
<name>A0ABW1QAT0_9CORY</name>
<dbReference type="PANTHER" id="PTHR30015">
    <property type="entry name" value="MRR RESTRICTION SYSTEM PROTEIN"/>
    <property type="match status" value="1"/>
</dbReference>
<keyword evidence="4" id="KW-0255">Endonuclease</keyword>
<dbReference type="Gene3D" id="3.40.1350.10">
    <property type="match status" value="1"/>
</dbReference>
<dbReference type="InterPro" id="IPR007560">
    <property type="entry name" value="Restrct_endonuc_IV_Mrr"/>
</dbReference>
<evidence type="ECO:0000259" key="3">
    <source>
        <dbReference type="Pfam" id="PF14338"/>
    </source>
</evidence>
<protein>
    <submittedName>
        <fullName evidence="4">Restriction endonuclease</fullName>
        <ecNumber evidence="4">3.1.21.-</ecNumber>
    </submittedName>
</protein>
<gene>
    <name evidence="4" type="ORF">ACFPUZ_02835</name>
</gene>
<dbReference type="GO" id="GO:0016787">
    <property type="term" value="F:hydrolase activity"/>
    <property type="evidence" value="ECO:0007669"/>
    <property type="project" value="UniProtKB-KW"/>
</dbReference>
<evidence type="ECO:0000259" key="2">
    <source>
        <dbReference type="Pfam" id="PF04471"/>
    </source>
</evidence>
<keyword evidence="4" id="KW-0540">Nuclease</keyword>
<comment type="caution">
    <text evidence="4">The sequence shown here is derived from an EMBL/GenBank/DDBJ whole genome shotgun (WGS) entry which is preliminary data.</text>
</comment>
<proteinExistence type="predicted"/>
<dbReference type="InterPro" id="IPR052906">
    <property type="entry name" value="Type_IV_Methyl-Rstrct_Enzyme"/>
</dbReference>
<dbReference type="SUPFAM" id="SSF52980">
    <property type="entry name" value="Restriction endonuclease-like"/>
    <property type="match status" value="1"/>
</dbReference>
<sequence length="312" mass="35011">MSFSGKGMPTHQELVLPVLKAVKNLGGTARSREVVDEVISLLPNSDVLIDISYPTRPNVSVLRDRTEWGRSTAKLVGGLEQPSRGMYMLTDFGEELLTMSETEATRRVKQAYKDRIRQRRLEIAREKGPVSEPHNDVEDEHEEPSAEVIAETQADNEEFTNWEEQLLNRLHRMSPEAFEKFVLYLLKRYGLKLTHVGGTADEGIDGIGTAPLSPVLSSRVAVQIKRYAPNGKAISREVVALFQRDAQTKGAERAILVTLSRFTEPARRAATLTTPTVDLIDGQRLAELIKDDGESGVRLEPTVNEKWFDRFE</sequence>
<accession>A0ABW1QAT0</accession>
<dbReference type="EC" id="3.1.21.-" evidence="4"/>
<dbReference type="RefSeq" id="WP_376999672.1">
    <property type="nucleotide sequence ID" value="NZ_JBHSQE010000001.1"/>
</dbReference>
<evidence type="ECO:0000256" key="1">
    <source>
        <dbReference type="SAM" id="MobiDB-lite"/>
    </source>
</evidence>
<dbReference type="InterPro" id="IPR025745">
    <property type="entry name" value="Mrr-like_N_dom"/>
</dbReference>